<protein>
    <submittedName>
        <fullName evidence="2">Spore coat protein U domain protein</fullName>
    </submittedName>
</protein>
<organism evidence="2 3">
    <name type="scientific">Halomonas elongata</name>
    <dbReference type="NCBI Taxonomy" id="2746"/>
    <lineage>
        <taxon>Bacteria</taxon>
        <taxon>Pseudomonadati</taxon>
        <taxon>Pseudomonadota</taxon>
        <taxon>Gammaproteobacteria</taxon>
        <taxon>Oceanospirillales</taxon>
        <taxon>Halomonadaceae</taxon>
        <taxon>Halomonas</taxon>
    </lineage>
</organism>
<dbReference type="InterPro" id="IPR053167">
    <property type="entry name" value="Spore_coat_component"/>
</dbReference>
<dbReference type="AlphaFoldDB" id="A0A1B8NYU7"/>
<evidence type="ECO:0000259" key="1">
    <source>
        <dbReference type="Pfam" id="PF05229"/>
    </source>
</evidence>
<reference evidence="2 3" key="1">
    <citation type="submission" date="2016-06" db="EMBL/GenBank/DDBJ databases">
        <title>Genome sequence of halotolerant plant growth promoting strain of Halomonas elongata HEK1 isolated from salterns of Rann of Kutch, Gujarat, India.</title>
        <authorList>
            <person name="Gaba S."/>
            <person name="Singh R.N."/>
            <person name="Abrol S."/>
            <person name="Kaushik R."/>
            <person name="Saxena A.K."/>
        </authorList>
    </citation>
    <scope>NUCLEOTIDE SEQUENCE [LARGE SCALE GENOMIC DNA]</scope>
    <source>
        <strain evidence="2 3">HEK1</strain>
    </source>
</reference>
<proteinExistence type="predicted"/>
<sequence length="171" mass="17414">MAALLVSLTPVQEGVAQTAPQTSFQVAATISEGCLVDSEIPGDGASLGSLGSLDFGTVSSLSQQTRTSMLVDTAGVTLSCTPGIALIMRIDGGLHASGGVRHMESDAGAGLAYALFADASYQQAIGIDASIAVDTLSDPNNISLPIYGRLTLPGARPSGVYTDRLAVTLEW</sequence>
<dbReference type="RefSeq" id="WP_223248518.1">
    <property type="nucleotide sequence ID" value="NZ_QJUB01000004.1"/>
</dbReference>
<keyword evidence="2" id="KW-0167">Capsid protein</keyword>
<gene>
    <name evidence="2" type="ORF">A8U91_04272</name>
</gene>
<keyword evidence="2" id="KW-0946">Virion</keyword>
<dbReference type="SMART" id="SM00972">
    <property type="entry name" value="SCPU"/>
    <property type="match status" value="1"/>
</dbReference>
<name>A0A1B8NYU7_HALEL</name>
<feature type="domain" description="Spore coat protein U/FanG" evidence="1">
    <location>
        <begin position="22"/>
        <end position="168"/>
    </location>
</feature>
<evidence type="ECO:0000313" key="3">
    <source>
        <dbReference type="Proteomes" id="UP000092504"/>
    </source>
</evidence>
<dbReference type="PATRIC" id="fig|2746.7.peg.4397"/>
<dbReference type="EMBL" id="MAJD01000002">
    <property type="protein sequence ID" value="OBX35201.1"/>
    <property type="molecule type" value="Genomic_DNA"/>
</dbReference>
<dbReference type="Proteomes" id="UP000092504">
    <property type="component" value="Unassembled WGS sequence"/>
</dbReference>
<evidence type="ECO:0000313" key="2">
    <source>
        <dbReference type="EMBL" id="OBX35201.1"/>
    </source>
</evidence>
<dbReference type="Pfam" id="PF05229">
    <property type="entry name" value="SCPU"/>
    <property type="match status" value="1"/>
</dbReference>
<dbReference type="PANTHER" id="PTHR37089:SF3">
    <property type="entry name" value="EXPORTED PROTEIN"/>
    <property type="match status" value="1"/>
</dbReference>
<comment type="caution">
    <text evidence="2">The sequence shown here is derived from an EMBL/GenBank/DDBJ whole genome shotgun (WGS) entry which is preliminary data.</text>
</comment>
<dbReference type="PANTHER" id="PTHR37089">
    <property type="entry name" value="PROTEIN U-RELATED"/>
    <property type="match status" value="1"/>
</dbReference>
<accession>A0A1B8NYU7</accession>
<dbReference type="InterPro" id="IPR007893">
    <property type="entry name" value="Spore_coat_U/FanG"/>
</dbReference>